<dbReference type="EMBL" id="GBXM01056695">
    <property type="protein sequence ID" value="JAH51882.1"/>
    <property type="molecule type" value="Transcribed_RNA"/>
</dbReference>
<sequence length="43" mass="5369">MRVAVLRYCQYHIWRQQSYHCQRLLNCPFQCLVEQKTKPLHHI</sequence>
<accession>A0A0E9TEL7</accession>
<evidence type="ECO:0000313" key="1">
    <source>
        <dbReference type="EMBL" id="JAH51882.1"/>
    </source>
</evidence>
<organism evidence="1">
    <name type="scientific">Anguilla anguilla</name>
    <name type="common">European freshwater eel</name>
    <name type="synonym">Muraena anguilla</name>
    <dbReference type="NCBI Taxonomy" id="7936"/>
    <lineage>
        <taxon>Eukaryota</taxon>
        <taxon>Metazoa</taxon>
        <taxon>Chordata</taxon>
        <taxon>Craniata</taxon>
        <taxon>Vertebrata</taxon>
        <taxon>Euteleostomi</taxon>
        <taxon>Actinopterygii</taxon>
        <taxon>Neopterygii</taxon>
        <taxon>Teleostei</taxon>
        <taxon>Anguilliformes</taxon>
        <taxon>Anguillidae</taxon>
        <taxon>Anguilla</taxon>
    </lineage>
</organism>
<reference evidence="1" key="2">
    <citation type="journal article" date="2015" name="Fish Shellfish Immunol.">
        <title>Early steps in the European eel (Anguilla anguilla)-Vibrio vulnificus interaction in the gills: Role of the RtxA13 toxin.</title>
        <authorList>
            <person name="Callol A."/>
            <person name="Pajuelo D."/>
            <person name="Ebbesson L."/>
            <person name="Teles M."/>
            <person name="MacKenzie S."/>
            <person name="Amaro C."/>
        </authorList>
    </citation>
    <scope>NUCLEOTIDE SEQUENCE</scope>
</reference>
<proteinExistence type="predicted"/>
<protein>
    <submittedName>
        <fullName evidence="1">Uncharacterized protein</fullName>
    </submittedName>
</protein>
<dbReference type="AlphaFoldDB" id="A0A0E9TEL7"/>
<reference evidence="1" key="1">
    <citation type="submission" date="2014-11" db="EMBL/GenBank/DDBJ databases">
        <authorList>
            <person name="Amaro Gonzalez C."/>
        </authorList>
    </citation>
    <scope>NUCLEOTIDE SEQUENCE</scope>
</reference>
<name>A0A0E9TEL7_ANGAN</name>